<feature type="non-terminal residue" evidence="3">
    <location>
        <position position="365"/>
    </location>
</feature>
<feature type="region of interest" description="Disordered" evidence="2">
    <location>
        <begin position="335"/>
        <end position="365"/>
    </location>
</feature>
<proteinExistence type="predicted"/>
<feature type="coiled-coil region" evidence="1">
    <location>
        <begin position="242"/>
        <end position="325"/>
    </location>
</feature>
<dbReference type="PANTHER" id="PTHR34488">
    <property type="entry name" value="SI:CH211-245H14.1-RELATED"/>
    <property type="match status" value="1"/>
</dbReference>
<protein>
    <submittedName>
        <fullName evidence="3">Calponin homology domain-containing protein DDB_G0272472-like isoform X3</fullName>
    </submittedName>
</protein>
<dbReference type="PANTHER" id="PTHR34488:SF1">
    <property type="entry name" value="SI:CH211-245H14.1-RELATED"/>
    <property type="match status" value="1"/>
</dbReference>
<keyword evidence="4" id="KW-1185">Reference proteome</keyword>
<accession>A0A8J4TN77</accession>
<dbReference type="EMBL" id="QNUK01001065">
    <property type="protein sequence ID" value="KAF5887844.1"/>
    <property type="molecule type" value="Genomic_DNA"/>
</dbReference>
<dbReference type="AlphaFoldDB" id="A0A8J4TN77"/>
<comment type="caution">
    <text evidence="3">The sequence shown here is derived from an EMBL/GenBank/DDBJ whole genome shotgun (WGS) entry which is preliminary data.</text>
</comment>
<feature type="compositionally biased region" description="Basic and acidic residues" evidence="2">
    <location>
        <begin position="335"/>
        <end position="346"/>
    </location>
</feature>
<feature type="coiled-coil region" evidence="1">
    <location>
        <begin position="161"/>
        <end position="213"/>
    </location>
</feature>
<dbReference type="Proteomes" id="UP000727407">
    <property type="component" value="Unassembled WGS sequence"/>
</dbReference>
<keyword evidence="1" id="KW-0175">Coiled coil</keyword>
<reference evidence="3" key="1">
    <citation type="submission" date="2020-07" db="EMBL/GenBank/DDBJ databases">
        <title>Clarias magur genome sequencing, assembly and annotation.</title>
        <authorList>
            <person name="Kushwaha B."/>
            <person name="Kumar R."/>
            <person name="Das P."/>
            <person name="Joshi C.G."/>
            <person name="Kumar D."/>
            <person name="Nagpure N.S."/>
            <person name="Pandey M."/>
            <person name="Agarwal S."/>
            <person name="Srivastava S."/>
            <person name="Singh M."/>
            <person name="Sahoo L."/>
            <person name="Jayasankar P."/>
            <person name="Meher P.K."/>
            <person name="Koringa P.G."/>
            <person name="Iquebal M.A."/>
            <person name="Das S.P."/>
            <person name="Bit A."/>
            <person name="Patnaik S."/>
            <person name="Patel N."/>
            <person name="Shah T.M."/>
            <person name="Hinsu A."/>
            <person name="Jena J.K."/>
        </authorList>
    </citation>
    <scope>NUCLEOTIDE SEQUENCE</scope>
    <source>
        <strain evidence="3">CIFAMagur01</strain>
        <tissue evidence="3">Testis</tissue>
    </source>
</reference>
<organism evidence="3 4">
    <name type="scientific">Clarias magur</name>
    <name type="common">Asian catfish</name>
    <name type="synonym">Macropteronotus magur</name>
    <dbReference type="NCBI Taxonomy" id="1594786"/>
    <lineage>
        <taxon>Eukaryota</taxon>
        <taxon>Metazoa</taxon>
        <taxon>Chordata</taxon>
        <taxon>Craniata</taxon>
        <taxon>Vertebrata</taxon>
        <taxon>Euteleostomi</taxon>
        <taxon>Actinopterygii</taxon>
        <taxon>Neopterygii</taxon>
        <taxon>Teleostei</taxon>
        <taxon>Ostariophysi</taxon>
        <taxon>Siluriformes</taxon>
        <taxon>Clariidae</taxon>
        <taxon>Clarias</taxon>
    </lineage>
</organism>
<evidence type="ECO:0000256" key="1">
    <source>
        <dbReference type="SAM" id="Coils"/>
    </source>
</evidence>
<gene>
    <name evidence="3" type="ORF">DAT39_022132</name>
</gene>
<sequence length="365" mass="42572">PISEWMQKQGCHQEISLDEEPNRKFLVIKTGRTLNSHEDFIKRLKKQIRLQEVSTVEECDFILGFCPVASRAGIDVERALETLQNISDTKLTVLVVLHHTFEPDFIVQDTNRAVNFYCRTNTIAVDCLFHEDVGLLQCPKNVESLFTTSTYVKSLHIQALLRDVKEKCGETERKLEKNQMELKNKDGQLDSVMKELETSKNKLIERDKQLQEKDRLLTEQSETLEQNATLLKQIQTGFGKTVKELEDSQRHMEEKNTQLENMNKLLSEKETQLKNTDKELETSNNKLETLGQELQDKNRHLQEMMIVLEQQKTELAEKIKQVKKRLLTDRETQLMERDKELQKQADPESSAVIRRRKSKELLPPK</sequence>
<evidence type="ECO:0000256" key="2">
    <source>
        <dbReference type="SAM" id="MobiDB-lite"/>
    </source>
</evidence>
<feature type="non-terminal residue" evidence="3">
    <location>
        <position position="1"/>
    </location>
</feature>
<dbReference type="OrthoDB" id="8446971at2759"/>
<name>A0A8J4TN77_CLAMG</name>
<evidence type="ECO:0000313" key="4">
    <source>
        <dbReference type="Proteomes" id="UP000727407"/>
    </source>
</evidence>
<evidence type="ECO:0000313" key="3">
    <source>
        <dbReference type="EMBL" id="KAF5887844.1"/>
    </source>
</evidence>